<dbReference type="GO" id="GO:0006508">
    <property type="term" value="P:proteolysis"/>
    <property type="evidence" value="ECO:0007669"/>
    <property type="project" value="UniProtKB-KW"/>
</dbReference>
<organism evidence="2 3">
    <name type="scientific">Microbulbifer marinus</name>
    <dbReference type="NCBI Taxonomy" id="658218"/>
    <lineage>
        <taxon>Bacteria</taxon>
        <taxon>Pseudomonadati</taxon>
        <taxon>Pseudomonadota</taxon>
        <taxon>Gammaproteobacteria</taxon>
        <taxon>Cellvibrionales</taxon>
        <taxon>Microbulbiferaceae</taxon>
        <taxon>Microbulbifer</taxon>
    </lineage>
</organism>
<reference evidence="3" key="1">
    <citation type="submission" date="2016-10" db="EMBL/GenBank/DDBJ databases">
        <authorList>
            <person name="Varghese N."/>
            <person name="Submissions S."/>
        </authorList>
    </citation>
    <scope>NUCLEOTIDE SEQUENCE [LARGE SCALE GENOMIC DNA]</scope>
    <source>
        <strain evidence="3">CGMCC 1.10657</strain>
    </source>
</reference>
<dbReference type="GO" id="GO:0016805">
    <property type="term" value="F:dipeptidase activity"/>
    <property type="evidence" value="ECO:0007669"/>
    <property type="project" value="UniProtKB-KW"/>
</dbReference>
<keyword evidence="1" id="KW-0645">Protease</keyword>
<keyword evidence="1" id="KW-0378">Hydrolase</keyword>
<evidence type="ECO:0000313" key="3">
    <source>
        <dbReference type="Proteomes" id="UP000198658"/>
    </source>
</evidence>
<dbReference type="AlphaFoldDB" id="A0A1H4A1K0"/>
<keyword evidence="1" id="KW-0224">Dipeptidase</keyword>
<keyword evidence="3" id="KW-1185">Reference proteome</keyword>
<dbReference type="PANTHER" id="PTHR12994">
    <property type="entry name" value="SECERNIN"/>
    <property type="match status" value="1"/>
</dbReference>
<proteinExistence type="inferred from homology"/>
<dbReference type="OrthoDB" id="5147328at2"/>
<protein>
    <recommendedName>
        <fullName evidence="1">Dipeptidase</fullName>
        <ecNumber evidence="1">3.4.-.-</ecNumber>
    </recommendedName>
</protein>
<dbReference type="PANTHER" id="PTHR12994:SF17">
    <property type="entry name" value="LD30995P"/>
    <property type="match status" value="1"/>
</dbReference>
<name>A0A1H4A1K0_9GAMM</name>
<comment type="catalytic activity">
    <reaction evidence="1">
        <text>an L-aminoacyl-L-amino acid + H2O = 2 an L-alpha-amino acid</text>
        <dbReference type="Rhea" id="RHEA:48940"/>
        <dbReference type="ChEBI" id="CHEBI:15377"/>
        <dbReference type="ChEBI" id="CHEBI:59869"/>
        <dbReference type="ChEBI" id="CHEBI:77460"/>
    </reaction>
</comment>
<dbReference type="Pfam" id="PF03577">
    <property type="entry name" value="Peptidase_C69"/>
    <property type="match status" value="1"/>
</dbReference>
<evidence type="ECO:0000256" key="1">
    <source>
        <dbReference type="RuleBase" id="RU364089"/>
    </source>
</evidence>
<accession>A0A1H4A1K0</accession>
<dbReference type="RefSeq" id="WP_091388902.1">
    <property type="nucleotide sequence ID" value="NZ_FNQO01000003.1"/>
</dbReference>
<dbReference type="EMBL" id="FNQO01000003">
    <property type="protein sequence ID" value="SEA30043.1"/>
    <property type="molecule type" value="Genomic_DNA"/>
</dbReference>
<dbReference type="Proteomes" id="UP000198658">
    <property type="component" value="Unassembled WGS sequence"/>
</dbReference>
<gene>
    <name evidence="2" type="ORF">SAMN05216562_2495</name>
</gene>
<evidence type="ECO:0000313" key="2">
    <source>
        <dbReference type="EMBL" id="SEA30043.1"/>
    </source>
</evidence>
<dbReference type="Gene3D" id="3.60.60.10">
    <property type="entry name" value="Penicillin V Acylase, Chain A"/>
    <property type="match status" value="1"/>
</dbReference>
<dbReference type="InterPro" id="IPR005322">
    <property type="entry name" value="Peptidase_C69"/>
</dbReference>
<dbReference type="STRING" id="658218.SAMN05216562_2495"/>
<comment type="similarity">
    <text evidence="1">Belongs to the peptidase C69 family.</text>
</comment>
<dbReference type="GO" id="GO:0070004">
    <property type="term" value="F:cysteine-type exopeptidase activity"/>
    <property type="evidence" value="ECO:0007669"/>
    <property type="project" value="InterPro"/>
</dbReference>
<sequence length="421" mass="47234">MCDTQIIKNAGEAWFAKNSDREPSEAQIVCFIPPVCGDQSKELRTTYIRIPQVPERYGMILSKPAWIWGAEIGVNERGVVIGNEAVFTRLVDKRGEALLGMDLLRLGLERGATARQALEVITELLQAHGQGGAAGHRDKSFRYDNSFIIADSTEAWVLETAGRHWVARRVEQFAAISNALSIGEEFDLCSDGLLEFARSAGYYRGREPFHFARAFDTRFMKFMGCAAQRRRVSLDSLAAMTPPSLATLAASLRSHHSDGECFSGFSNRDLCMHAGGITRPSQTCGSMIVRLAAGAPPQVWVTGTSAPCLSLFQPVDFSAASSVIFSADGDIRHSPWFRFEKVHRRALQDHAFCAQLREDRDRVEQQLFVAMADGDSVAAVSEMAQDWHRRWRQRAGDREPNYRWYSSYDRFWKKLNRLDAL</sequence>
<dbReference type="EC" id="3.4.-.-" evidence="1"/>